<sequence>MVEVMNLISVGIPNHPVNGSLEHRLSGNLHVSLGGVTSEQVLVLLELNDVSISSGSACNSVSTGPSHVVHALGIGPEMIGCTLRVGEGRFTKQEDIA</sequence>
<proteinExistence type="predicted"/>
<gene>
    <name evidence="2" type="ORF">SEMRO_1650_G288700.1</name>
</gene>
<accession>A0A9N8ETL6</accession>
<dbReference type="InterPro" id="IPR015424">
    <property type="entry name" value="PyrdxlP-dep_Trfase"/>
</dbReference>
<organism evidence="2 3">
    <name type="scientific">Seminavis robusta</name>
    <dbReference type="NCBI Taxonomy" id="568900"/>
    <lineage>
        <taxon>Eukaryota</taxon>
        <taxon>Sar</taxon>
        <taxon>Stramenopiles</taxon>
        <taxon>Ochrophyta</taxon>
        <taxon>Bacillariophyta</taxon>
        <taxon>Bacillariophyceae</taxon>
        <taxon>Bacillariophycidae</taxon>
        <taxon>Naviculales</taxon>
        <taxon>Naviculaceae</taxon>
        <taxon>Seminavis</taxon>
    </lineage>
</organism>
<comment type="caution">
    <text evidence="2">The sequence shown here is derived from an EMBL/GenBank/DDBJ whole genome shotgun (WGS) entry which is preliminary data.</text>
</comment>
<dbReference type="Gene3D" id="3.90.1150.10">
    <property type="entry name" value="Aspartate Aminotransferase, domain 1"/>
    <property type="match status" value="1"/>
</dbReference>
<dbReference type="PANTHER" id="PTHR11601:SF34">
    <property type="entry name" value="CYSTEINE DESULFURASE"/>
    <property type="match status" value="1"/>
</dbReference>
<keyword evidence="3" id="KW-1185">Reference proteome</keyword>
<dbReference type="Proteomes" id="UP001153069">
    <property type="component" value="Unassembled WGS sequence"/>
</dbReference>
<reference evidence="2" key="1">
    <citation type="submission" date="2020-06" db="EMBL/GenBank/DDBJ databases">
        <authorList>
            <consortium name="Plant Systems Biology data submission"/>
        </authorList>
    </citation>
    <scope>NUCLEOTIDE SEQUENCE</scope>
    <source>
        <strain evidence="2">D6</strain>
    </source>
</reference>
<dbReference type="PANTHER" id="PTHR11601">
    <property type="entry name" value="CYSTEINE DESULFURYLASE FAMILY MEMBER"/>
    <property type="match status" value="1"/>
</dbReference>
<dbReference type="EMBL" id="CAICTM010001648">
    <property type="protein sequence ID" value="CAB9525259.1"/>
    <property type="molecule type" value="Genomic_DNA"/>
</dbReference>
<dbReference type="SUPFAM" id="SSF53383">
    <property type="entry name" value="PLP-dependent transferases"/>
    <property type="match status" value="1"/>
</dbReference>
<evidence type="ECO:0000256" key="1">
    <source>
        <dbReference type="ARBA" id="ARBA00001933"/>
    </source>
</evidence>
<dbReference type="OrthoDB" id="10250117at2759"/>
<dbReference type="AlphaFoldDB" id="A0A9N8ETL6"/>
<protein>
    <submittedName>
        <fullName evidence="2">Desulfurase IscS</fullName>
    </submittedName>
</protein>
<name>A0A9N8ETL6_9STRA</name>
<dbReference type="InterPro" id="IPR015422">
    <property type="entry name" value="PyrdxlP-dep_Trfase_small"/>
</dbReference>
<evidence type="ECO:0000313" key="2">
    <source>
        <dbReference type="EMBL" id="CAB9525259.1"/>
    </source>
</evidence>
<evidence type="ECO:0000313" key="3">
    <source>
        <dbReference type="Proteomes" id="UP001153069"/>
    </source>
</evidence>
<comment type="cofactor">
    <cofactor evidence="1">
        <name>pyridoxal 5'-phosphate</name>
        <dbReference type="ChEBI" id="CHEBI:597326"/>
    </cofactor>
</comment>